<accession>A0A2R5F0E6</accession>
<organism evidence="3 4">
    <name type="scientific">Paenibacillus agaridevorans</name>
    <dbReference type="NCBI Taxonomy" id="171404"/>
    <lineage>
        <taxon>Bacteria</taxon>
        <taxon>Bacillati</taxon>
        <taxon>Bacillota</taxon>
        <taxon>Bacilli</taxon>
        <taxon>Bacillales</taxon>
        <taxon>Paenibacillaceae</taxon>
        <taxon>Paenibacillus</taxon>
    </lineage>
</organism>
<dbReference type="GO" id="GO:0004674">
    <property type="term" value="F:protein serine/threonine kinase activity"/>
    <property type="evidence" value="ECO:0007669"/>
    <property type="project" value="UniProtKB-KW"/>
</dbReference>
<dbReference type="Gene3D" id="3.30.565.10">
    <property type="entry name" value="Histidine kinase-like ATPase, C-terminal domain"/>
    <property type="match status" value="1"/>
</dbReference>
<dbReference type="SUPFAM" id="SSF55874">
    <property type="entry name" value="ATPase domain of HSP90 chaperone/DNA topoisomerase II/histidine kinase"/>
    <property type="match status" value="1"/>
</dbReference>
<keyword evidence="1" id="KW-0808">Transferase</keyword>
<name>A0A2R5F0E6_9BACL</name>
<dbReference type="PANTHER" id="PTHR35526:SF3">
    <property type="entry name" value="ANTI-SIGMA-F FACTOR RSBW"/>
    <property type="match status" value="1"/>
</dbReference>
<keyword evidence="3" id="KW-0067">ATP-binding</keyword>
<evidence type="ECO:0000259" key="2">
    <source>
        <dbReference type="Pfam" id="PF13581"/>
    </source>
</evidence>
<keyword evidence="3" id="KW-0547">Nucleotide-binding</keyword>
<reference evidence="3 4" key="1">
    <citation type="submission" date="2017-08" db="EMBL/GenBank/DDBJ databases">
        <title>Substantial Increase in Enzyme Production by Combined Drug-Resistance Mutations in Paenibacillus agaridevorans.</title>
        <authorList>
            <person name="Tanaka Y."/>
            <person name="Funane K."/>
            <person name="Hosaka T."/>
            <person name="Shiwa Y."/>
            <person name="Fujita N."/>
            <person name="Miyazaki T."/>
            <person name="Yoshikawa H."/>
            <person name="Murakami K."/>
            <person name="Kasahara K."/>
            <person name="Inaoka T."/>
            <person name="Hiraga Y."/>
            <person name="Ochi K."/>
        </authorList>
    </citation>
    <scope>NUCLEOTIDE SEQUENCE [LARGE SCALE GENOMIC DNA]</scope>
    <source>
        <strain evidence="3 4">T-3040</strain>
    </source>
</reference>
<dbReference type="InterPro" id="IPR003594">
    <property type="entry name" value="HATPase_dom"/>
</dbReference>
<sequence>MKTERNVYMMSHSPIKLRIPAEADYLDIVRAALYAIAAKAGFPYEDIEDMKVAVTEACSNAILHAYKGNDDRGEVDVEFICHEDGLTMTVRDYGGAREERPEPIRTAGLQGTPISDAPIGGLGLFMMRALMDEVKVRVNNGTEVVLTKRMSRNEEMV</sequence>
<dbReference type="EMBL" id="BDQX01000356">
    <property type="protein sequence ID" value="GBG10818.1"/>
    <property type="molecule type" value="Genomic_DNA"/>
</dbReference>
<evidence type="ECO:0000256" key="1">
    <source>
        <dbReference type="ARBA" id="ARBA00022527"/>
    </source>
</evidence>
<gene>
    <name evidence="3" type="ORF">PAT3040_05583</name>
</gene>
<dbReference type="CDD" id="cd16936">
    <property type="entry name" value="HATPase_RsbW-like"/>
    <property type="match status" value="1"/>
</dbReference>
<protein>
    <submittedName>
        <fullName evidence="3">ATP-binding protein</fullName>
    </submittedName>
</protein>
<feature type="domain" description="Histidine kinase/HSP90-like ATPase" evidence="2">
    <location>
        <begin position="19"/>
        <end position="148"/>
    </location>
</feature>
<evidence type="ECO:0000313" key="3">
    <source>
        <dbReference type="EMBL" id="GBG10818.1"/>
    </source>
</evidence>
<dbReference type="InterPro" id="IPR050267">
    <property type="entry name" value="Anti-sigma-factor_SerPK"/>
</dbReference>
<dbReference type="PANTHER" id="PTHR35526">
    <property type="entry name" value="ANTI-SIGMA-F FACTOR RSBW-RELATED"/>
    <property type="match status" value="1"/>
</dbReference>
<keyword evidence="1" id="KW-0418">Kinase</keyword>
<comment type="caution">
    <text evidence="3">The sequence shown here is derived from an EMBL/GenBank/DDBJ whole genome shotgun (WGS) entry which is preliminary data.</text>
</comment>
<proteinExistence type="predicted"/>
<keyword evidence="4" id="KW-1185">Reference proteome</keyword>
<dbReference type="AlphaFoldDB" id="A0A2R5F0E6"/>
<evidence type="ECO:0000313" key="4">
    <source>
        <dbReference type="Proteomes" id="UP000245202"/>
    </source>
</evidence>
<dbReference type="Proteomes" id="UP000245202">
    <property type="component" value="Unassembled WGS sequence"/>
</dbReference>
<dbReference type="Pfam" id="PF13581">
    <property type="entry name" value="HATPase_c_2"/>
    <property type="match status" value="1"/>
</dbReference>
<dbReference type="InterPro" id="IPR036890">
    <property type="entry name" value="HATPase_C_sf"/>
</dbReference>
<dbReference type="RefSeq" id="WP_246608492.1">
    <property type="nucleotide sequence ID" value="NZ_BDQX01000356.1"/>
</dbReference>
<keyword evidence="1" id="KW-0723">Serine/threonine-protein kinase</keyword>
<dbReference type="GO" id="GO:0005524">
    <property type="term" value="F:ATP binding"/>
    <property type="evidence" value="ECO:0007669"/>
    <property type="project" value="UniProtKB-KW"/>
</dbReference>